<keyword evidence="2" id="KW-0378">Hydrolase</keyword>
<evidence type="ECO:0000259" key="1">
    <source>
        <dbReference type="Pfam" id="PF13358"/>
    </source>
</evidence>
<accession>A0A1A7WMA4</accession>
<dbReference type="InterPro" id="IPR038717">
    <property type="entry name" value="Tc1-like_DDE_dom"/>
</dbReference>
<dbReference type="GO" id="GO:0003676">
    <property type="term" value="F:nucleic acid binding"/>
    <property type="evidence" value="ECO:0007669"/>
    <property type="project" value="InterPro"/>
</dbReference>
<feature type="non-terminal residue" evidence="2">
    <location>
        <position position="113"/>
    </location>
</feature>
<keyword evidence="2" id="KW-0255">Endonuclease</keyword>
<feature type="domain" description="Tc1-like transposase DDE" evidence="1">
    <location>
        <begin position="36"/>
        <end position="109"/>
    </location>
</feature>
<evidence type="ECO:0000313" key="2">
    <source>
        <dbReference type="EMBL" id="SBP06898.1"/>
    </source>
</evidence>
<organism evidence="2">
    <name type="scientific">Iconisemion striatum</name>
    <dbReference type="NCBI Taxonomy" id="60296"/>
    <lineage>
        <taxon>Eukaryota</taxon>
        <taxon>Metazoa</taxon>
        <taxon>Chordata</taxon>
        <taxon>Craniata</taxon>
        <taxon>Vertebrata</taxon>
        <taxon>Euteleostomi</taxon>
        <taxon>Actinopterygii</taxon>
        <taxon>Neopterygii</taxon>
        <taxon>Teleostei</taxon>
        <taxon>Neoteleostei</taxon>
        <taxon>Acanthomorphata</taxon>
        <taxon>Ovalentaria</taxon>
        <taxon>Atherinomorphae</taxon>
        <taxon>Cyprinodontiformes</taxon>
        <taxon>Nothobranchiidae</taxon>
        <taxon>Iconisemion</taxon>
    </lineage>
</organism>
<dbReference type="GO" id="GO:0004519">
    <property type="term" value="F:endonuclease activity"/>
    <property type="evidence" value="ECO:0007669"/>
    <property type="project" value="UniProtKB-KW"/>
</dbReference>
<dbReference type="InterPro" id="IPR036397">
    <property type="entry name" value="RNaseH_sf"/>
</dbReference>
<proteinExistence type="predicted"/>
<name>A0A1A7WMA4_9TELE</name>
<protein>
    <submittedName>
        <fullName evidence="2">DDE superfamily endonuclease</fullName>
    </submittedName>
</protein>
<feature type="non-terminal residue" evidence="2">
    <location>
        <position position="1"/>
    </location>
</feature>
<reference evidence="2" key="1">
    <citation type="submission" date="2016-05" db="EMBL/GenBank/DDBJ databases">
        <authorList>
            <person name="Lavstsen T."/>
            <person name="Jespersen J.S."/>
        </authorList>
    </citation>
    <scope>NUCLEOTIDE SEQUENCE</scope>
    <source>
        <tissue evidence="2">Brain</tissue>
    </source>
</reference>
<dbReference type="Pfam" id="PF13358">
    <property type="entry name" value="DDE_3"/>
    <property type="match status" value="1"/>
</dbReference>
<dbReference type="AlphaFoldDB" id="A0A1A7WMA4"/>
<sequence>IITVCYCTQDNCEIAFLSLSLKRVLELEAREPLHTFIYVDEAGFNLAKGRRRGRNRIGQRATTEVPGQRGGNMTMCAAISDNGVLTHIPLLGPFNTQHLLTFLDTLYRDLVPE</sequence>
<reference evidence="2" key="2">
    <citation type="submission" date="2016-06" db="EMBL/GenBank/DDBJ databases">
        <title>The genome of a short-lived fish provides insights into sex chromosome evolution and the genetic control of aging.</title>
        <authorList>
            <person name="Reichwald K."/>
            <person name="Felder M."/>
            <person name="Petzold A."/>
            <person name="Koch P."/>
            <person name="Groth M."/>
            <person name="Platzer M."/>
        </authorList>
    </citation>
    <scope>NUCLEOTIDE SEQUENCE</scope>
    <source>
        <tissue evidence="2">Brain</tissue>
    </source>
</reference>
<dbReference type="EMBL" id="HADW01005498">
    <property type="protein sequence ID" value="SBP06898.1"/>
    <property type="molecule type" value="Transcribed_RNA"/>
</dbReference>
<keyword evidence="2" id="KW-0540">Nuclease</keyword>
<dbReference type="Gene3D" id="3.30.420.10">
    <property type="entry name" value="Ribonuclease H-like superfamily/Ribonuclease H"/>
    <property type="match status" value="1"/>
</dbReference>
<gene>
    <name evidence="2" type="primary">Nfu_g_1_023937</name>
</gene>